<dbReference type="InterPro" id="IPR032515">
    <property type="entry name" value="DUF4964"/>
</dbReference>
<dbReference type="AlphaFoldDB" id="A0A7W5DPE6"/>
<name>A0A7W5DPE6_9PORP</name>
<reference evidence="2 3" key="1">
    <citation type="submission" date="2020-08" db="EMBL/GenBank/DDBJ databases">
        <title>Genomic Encyclopedia of Type Strains, Phase IV (KMG-IV): sequencing the most valuable type-strain genomes for metagenomic binning, comparative biology and taxonomic classification.</title>
        <authorList>
            <person name="Goeker M."/>
        </authorList>
    </citation>
    <scope>NUCLEOTIDE SEQUENCE [LARGE SCALE GENOMIC DNA]</scope>
    <source>
        <strain evidence="2 3">DSM 27471</strain>
    </source>
</reference>
<keyword evidence="3" id="KW-1185">Reference proteome</keyword>
<organism evidence="2 3">
    <name type="scientific">Microbacter margulisiae</name>
    <dbReference type="NCBI Taxonomy" id="1350067"/>
    <lineage>
        <taxon>Bacteria</taxon>
        <taxon>Pseudomonadati</taxon>
        <taxon>Bacteroidota</taxon>
        <taxon>Bacteroidia</taxon>
        <taxon>Bacteroidales</taxon>
        <taxon>Porphyromonadaceae</taxon>
        <taxon>Microbacter</taxon>
    </lineage>
</organism>
<comment type="caution">
    <text evidence="2">The sequence shown here is derived from an EMBL/GenBank/DDBJ whole genome shotgun (WGS) entry which is preliminary data.</text>
</comment>
<dbReference type="EMBL" id="JACHYB010000001">
    <property type="protein sequence ID" value="MBB3186532.1"/>
    <property type="molecule type" value="Genomic_DNA"/>
</dbReference>
<dbReference type="RefSeq" id="WP_221202134.1">
    <property type="nucleotide sequence ID" value="NZ_JACHYB010000001.1"/>
</dbReference>
<dbReference type="Pfam" id="PF16334">
    <property type="entry name" value="DUF4964"/>
    <property type="match status" value="1"/>
</dbReference>
<evidence type="ECO:0000259" key="1">
    <source>
        <dbReference type="Pfam" id="PF16334"/>
    </source>
</evidence>
<accession>A0A7W5DPE6</accession>
<evidence type="ECO:0000313" key="3">
    <source>
        <dbReference type="Proteomes" id="UP000544222"/>
    </source>
</evidence>
<proteinExistence type="predicted"/>
<sequence>MKQKDFKAIQILLALFSCIIMPPSLSGQPVSFRPPAVPLVTFDPYLSIWSEADHLTDKNK</sequence>
<gene>
    <name evidence="2" type="ORF">FHX64_000695</name>
</gene>
<dbReference type="Proteomes" id="UP000544222">
    <property type="component" value="Unassembled WGS sequence"/>
</dbReference>
<feature type="domain" description="DUF4964" evidence="1">
    <location>
        <begin position="28"/>
        <end position="59"/>
    </location>
</feature>
<protein>
    <recommendedName>
        <fullName evidence="1">DUF4964 domain-containing protein</fullName>
    </recommendedName>
</protein>
<evidence type="ECO:0000313" key="2">
    <source>
        <dbReference type="EMBL" id="MBB3186532.1"/>
    </source>
</evidence>
<dbReference type="PROSITE" id="PS51257">
    <property type="entry name" value="PROKAR_LIPOPROTEIN"/>
    <property type="match status" value="1"/>
</dbReference>